<accession>A0AA38FWU0</accession>
<organism evidence="1 2">
    <name type="scientific">Taxus chinensis</name>
    <name type="common">Chinese yew</name>
    <name type="synonym">Taxus wallichiana var. chinensis</name>
    <dbReference type="NCBI Taxonomy" id="29808"/>
    <lineage>
        <taxon>Eukaryota</taxon>
        <taxon>Viridiplantae</taxon>
        <taxon>Streptophyta</taxon>
        <taxon>Embryophyta</taxon>
        <taxon>Tracheophyta</taxon>
        <taxon>Spermatophyta</taxon>
        <taxon>Pinopsida</taxon>
        <taxon>Pinidae</taxon>
        <taxon>Conifers II</taxon>
        <taxon>Cupressales</taxon>
        <taxon>Taxaceae</taxon>
        <taxon>Taxus</taxon>
    </lineage>
</organism>
<evidence type="ECO:0000313" key="1">
    <source>
        <dbReference type="EMBL" id="KAH9311295.1"/>
    </source>
</evidence>
<name>A0AA38FWU0_TAXCH</name>
<gene>
    <name evidence="1" type="ORF">KI387_026330</name>
</gene>
<dbReference type="AlphaFoldDB" id="A0AA38FWU0"/>
<protein>
    <submittedName>
        <fullName evidence="1">Uncharacterized protein</fullName>
    </submittedName>
</protein>
<sequence>VSSGFVSFDNNYEDEVLNIILDRDENLNSEAQAYHNMWSLDKGLVVIANAERDKAL</sequence>
<evidence type="ECO:0000313" key="2">
    <source>
        <dbReference type="Proteomes" id="UP000824469"/>
    </source>
</evidence>
<reference evidence="1 2" key="1">
    <citation type="journal article" date="2021" name="Nat. Plants">
        <title>The Taxus genome provides insights into paclitaxel biosynthesis.</title>
        <authorList>
            <person name="Xiong X."/>
            <person name="Gou J."/>
            <person name="Liao Q."/>
            <person name="Li Y."/>
            <person name="Zhou Q."/>
            <person name="Bi G."/>
            <person name="Li C."/>
            <person name="Du R."/>
            <person name="Wang X."/>
            <person name="Sun T."/>
            <person name="Guo L."/>
            <person name="Liang H."/>
            <person name="Lu P."/>
            <person name="Wu Y."/>
            <person name="Zhang Z."/>
            <person name="Ro D.K."/>
            <person name="Shang Y."/>
            <person name="Huang S."/>
            <person name="Yan J."/>
        </authorList>
    </citation>
    <scope>NUCLEOTIDE SEQUENCE [LARGE SCALE GENOMIC DNA]</scope>
    <source>
        <strain evidence="1">Ta-2019</strain>
    </source>
</reference>
<dbReference type="EMBL" id="JAHRHJ020000006">
    <property type="protein sequence ID" value="KAH9311295.1"/>
    <property type="molecule type" value="Genomic_DNA"/>
</dbReference>
<keyword evidence="2" id="KW-1185">Reference proteome</keyword>
<dbReference type="Proteomes" id="UP000824469">
    <property type="component" value="Unassembled WGS sequence"/>
</dbReference>
<comment type="caution">
    <text evidence="1">The sequence shown here is derived from an EMBL/GenBank/DDBJ whole genome shotgun (WGS) entry which is preliminary data.</text>
</comment>
<feature type="non-terminal residue" evidence="1">
    <location>
        <position position="1"/>
    </location>
</feature>
<feature type="non-terminal residue" evidence="1">
    <location>
        <position position="56"/>
    </location>
</feature>
<proteinExistence type="predicted"/>